<sequence length="221" mass="25879">MNNQIHIDGENYFITLAIKKVLDDVVRKSRLNIAHLRMVVVVDATPFLELQRFQKLDLEDWDLIFCSSYFYNIVSEFSPERLNQFVCVDNNITQLRNDLAVQLKEIHQTTSNLNLEDEQNPQKPLFTPCEQTFINDYFSCMRAKQIARITGNNVKSVSNKKRNIMNKIHCTKNSDFYITLYFLNMLHKVELALHEPQSKARTTVAWQRVSGQEATVFQYAH</sequence>
<dbReference type="SUPFAM" id="SSF46894">
    <property type="entry name" value="C-terminal effector domain of the bipartite response regulators"/>
    <property type="match status" value="1"/>
</dbReference>
<dbReference type="GO" id="GO:0006355">
    <property type="term" value="P:regulation of DNA-templated transcription"/>
    <property type="evidence" value="ECO:0007669"/>
    <property type="project" value="InterPro"/>
</dbReference>
<evidence type="ECO:0000313" key="2">
    <source>
        <dbReference type="Proteomes" id="UP000078225"/>
    </source>
</evidence>
<accession>A0A1B7L1E6</accession>
<gene>
    <name evidence="1" type="ORF">A9B99_11910</name>
</gene>
<dbReference type="GO" id="GO:0003677">
    <property type="term" value="F:DNA binding"/>
    <property type="evidence" value="ECO:0007669"/>
    <property type="project" value="InterPro"/>
</dbReference>
<protein>
    <submittedName>
        <fullName evidence="1">Uncharacterized protein</fullName>
    </submittedName>
</protein>
<keyword evidence="2" id="KW-1185">Reference proteome</keyword>
<dbReference type="InterPro" id="IPR016032">
    <property type="entry name" value="Sig_transdc_resp-reg_C-effctor"/>
</dbReference>
<dbReference type="STRING" id="1691903.A9B99_11910"/>
<reference evidence="2" key="1">
    <citation type="submission" date="2016-05" db="EMBL/GenBank/DDBJ databases">
        <authorList>
            <person name="Behera P."/>
            <person name="Vaishampayan P."/>
            <person name="Singh N."/>
            <person name="Raina V."/>
            <person name="Suar M."/>
            <person name="Pattnaik A."/>
            <person name="Rastogi G."/>
        </authorList>
    </citation>
    <scope>NUCLEOTIDE SEQUENCE [LARGE SCALE GENOMIC DNA]</scope>
    <source>
        <strain evidence="2">MP23</strain>
    </source>
</reference>
<proteinExistence type="predicted"/>
<dbReference type="Proteomes" id="UP000078225">
    <property type="component" value="Unassembled WGS sequence"/>
</dbReference>
<name>A0A1B7L1E6_9ENTR</name>
<dbReference type="EMBL" id="LYRP01000033">
    <property type="protein sequence ID" value="OAT76143.1"/>
    <property type="molecule type" value="Genomic_DNA"/>
</dbReference>
<comment type="caution">
    <text evidence="1">The sequence shown here is derived from an EMBL/GenBank/DDBJ whole genome shotgun (WGS) entry which is preliminary data.</text>
</comment>
<organism evidence="1 2">
    <name type="scientific">Mangrovibacter phragmitis</name>
    <dbReference type="NCBI Taxonomy" id="1691903"/>
    <lineage>
        <taxon>Bacteria</taxon>
        <taxon>Pseudomonadati</taxon>
        <taxon>Pseudomonadota</taxon>
        <taxon>Gammaproteobacteria</taxon>
        <taxon>Enterobacterales</taxon>
        <taxon>Enterobacteriaceae</taxon>
        <taxon>Mangrovibacter</taxon>
    </lineage>
</organism>
<dbReference type="RefSeq" id="WP_064599512.1">
    <property type="nucleotide sequence ID" value="NZ_JBDJAE010000007.1"/>
</dbReference>
<dbReference type="AlphaFoldDB" id="A0A1B7L1E6"/>
<evidence type="ECO:0000313" key="1">
    <source>
        <dbReference type="EMBL" id="OAT76143.1"/>
    </source>
</evidence>
<dbReference type="OrthoDB" id="6624381at2"/>